<dbReference type="InterPro" id="IPR001139">
    <property type="entry name" value="Glyco_hydro_30"/>
</dbReference>
<comment type="caution">
    <text evidence="6">The sequence shown here is derived from an EMBL/GenBank/DDBJ whole genome shotgun (WGS) entry which is preliminary data.</text>
</comment>
<keyword evidence="7" id="KW-1185">Reference proteome</keyword>
<dbReference type="GO" id="GO:0006680">
    <property type="term" value="P:glucosylceramide catabolic process"/>
    <property type="evidence" value="ECO:0007669"/>
    <property type="project" value="TreeGrafter"/>
</dbReference>
<reference evidence="6 7" key="1">
    <citation type="journal article" date="2017" name="ISME J.">
        <title>Unveiling bifidobacterial biogeography across the mammalian branch of the tree of life.</title>
        <authorList>
            <person name="Milani C."/>
            <person name="Mangifesta M."/>
            <person name="Mancabelli L."/>
            <person name="Lugli G.A."/>
            <person name="James K."/>
            <person name="Duranti S."/>
            <person name="Turroni F."/>
            <person name="Ferrario C."/>
            <person name="Ossiprandi M.C."/>
            <person name="van Sinderen D."/>
            <person name="Ventura M."/>
        </authorList>
    </citation>
    <scope>NUCLEOTIDE SEQUENCE [LARGE SCALE GENOMIC DNA]</scope>
    <source>
        <strain evidence="7">Ham19E</strain>
    </source>
</reference>
<feature type="domain" description="Glycosyl hydrolase family 30 TIM-barrel" evidence="5">
    <location>
        <begin position="80"/>
        <end position="437"/>
    </location>
</feature>
<dbReference type="InterPro" id="IPR013780">
    <property type="entry name" value="Glyco_hydro_b"/>
</dbReference>
<protein>
    <submittedName>
        <fullName evidence="6">Glucan endo-1,6-beta-glucosidase</fullName>
    </submittedName>
</protein>
<dbReference type="AlphaFoldDB" id="A0A2A2EHY4"/>
<keyword evidence="2" id="KW-0732">Signal</keyword>
<organism evidence="6 7">
    <name type="scientific">Bifidobacterium criceti</name>
    <dbReference type="NCBI Taxonomy" id="1960969"/>
    <lineage>
        <taxon>Bacteria</taxon>
        <taxon>Bacillati</taxon>
        <taxon>Actinomycetota</taxon>
        <taxon>Actinomycetes</taxon>
        <taxon>Bifidobacteriales</taxon>
        <taxon>Bifidobacteriaceae</taxon>
        <taxon>Bifidobacterium</taxon>
    </lineage>
</organism>
<comment type="similarity">
    <text evidence="1 4">Belongs to the glycosyl hydrolase 30 family.</text>
</comment>
<evidence type="ECO:0000256" key="4">
    <source>
        <dbReference type="RuleBase" id="RU361188"/>
    </source>
</evidence>
<sequence>MGALCAADHIRARYSVPMRMFTTYANASDTALAAALSEFEPSAFLLAADGGSAEATDAADSAGSAIATLTIDPSRPRQPIDGFGASLTQASAALIARLPSATRSAVLTDLFSVRNGIGVSMLRQPIGPSDHVTRPYRFTRRRADMRLRSIDFSPEIREILPLLLAARSIRAHSAPDGGPLNIIVSPWSAPAWMKTNRSVLGKRTFTRLTGYLRPRAYGAYAEYLTRFIECYRDAGLHVFGVTPTNEPDYPQSRWPSMAMTPAQQARFVARFLAPCLRAHGLGNVRIMCWDHNYSTDHYPDGRFVRELYADPRAYAAVAGSAWHYYGGASRTMSDIHRIWPDKGIWVTEASGGDWGPRNWDDALVHTSARIVAMMNNWAQSAVLWNIALDERGGPDYYYLRNDHRHSQNRGLLTIDTRSRTITRNADYYILAHFAKFVQPGSAVLTHTLRDAHGLHAAVFGTTDGRIAAVVTNERESPARLRIGGAIVRLPARSLTTLCDIRR</sequence>
<evidence type="ECO:0000256" key="3">
    <source>
        <dbReference type="ARBA" id="ARBA00022801"/>
    </source>
</evidence>
<dbReference type="InterPro" id="IPR017853">
    <property type="entry name" value="GH"/>
</dbReference>
<evidence type="ECO:0000313" key="7">
    <source>
        <dbReference type="Proteomes" id="UP000218399"/>
    </source>
</evidence>
<dbReference type="Proteomes" id="UP000218399">
    <property type="component" value="Unassembled WGS sequence"/>
</dbReference>
<evidence type="ECO:0000259" key="5">
    <source>
        <dbReference type="Pfam" id="PF02055"/>
    </source>
</evidence>
<dbReference type="PANTHER" id="PTHR11069">
    <property type="entry name" value="GLUCOSYLCERAMIDASE"/>
    <property type="match status" value="1"/>
</dbReference>
<dbReference type="GO" id="GO:0016020">
    <property type="term" value="C:membrane"/>
    <property type="evidence" value="ECO:0007669"/>
    <property type="project" value="GOC"/>
</dbReference>
<keyword evidence="3 4" id="KW-0378">Hydrolase</keyword>
<dbReference type="PANTHER" id="PTHR11069:SF23">
    <property type="entry name" value="LYSOSOMAL ACID GLUCOSYLCERAMIDASE"/>
    <property type="match status" value="1"/>
</dbReference>
<proteinExistence type="inferred from homology"/>
<name>A0A2A2EHY4_9BIFI</name>
<evidence type="ECO:0000256" key="1">
    <source>
        <dbReference type="ARBA" id="ARBA00005382"/>
    </source>
</evidence>
<dbReference type="GO" id="GO:0004348">
    <property type="term" value="F:glucosylceramidase activity"/>
    <property type="evidence" value="ECO:0007669"/>
    <property type="project" value="InterPro"/>
</dbReference>
<dbReference type="Gene3D" id="3.20.20.80">
    <property type="entry name" value="Glycosidases"/>
    <property type="match status" value="1"/>
</dbReference>
<gene>
    <name evidence="6" type="ORF">B1526_0331</name>
</gene>
<dbReference type="SUPFAM" id="SSF51445">
    <property type="entry name" value="(Trans)glycosidases"/>
    <property type="match status" value="1"/>
</dbReference>
<evidence type="ECO:0000256" key="2">
    <source>
        <dbReference type="ARBA" id="ARBA00022729"/>
    </source>
</evidence>
<dbReference type="InterPro" id="IPR033453">
    <property type="entry name" value="Glyco_hydro_30_TIM-barrel"/>
</dbReference>
<evidence type="ECO:0000313" key="6">
    <source>
        <dbReference type="EMBL" id="PAU68580.1"/>
    </source>
</evidence>
<accession>A0A2A2EHY4</accession>
<dbReference type="Gene3D" id="2.60.40.1180">
    <property type="entry name" value="Golgi alpha-mannosidase II"/>
    <property type="match status" value="1"/>
</dbReference>
<keyword evidence="4" id="KW-0326">Glycosidase</keyword>
<dbReference type="Pfam" id="PF02055">
    <property type="entry name" value="Glyco_hydro_30"/>
    <property type="match status" value="1"/>
</dbReference>
<dbReference type="EMBL" id="MVOH01000005">
    <property type="protein sequence ID" value="PAU68580.1"/>
    <property type="molecule type" value="Genomic_DNA"/>
</dbReference>